<gene>
    <name evidence="1" type="ORF">PSNMU_V1.4_AUG-EV-PASAV3_0070470</name>
</gene>
<evidence type="ECO:0000313" key="2">
    <source>
        <dbReference type="Proteomes" id="UP000291116"/>
    </source>
</evidence>
<accession>A0A448ZDQ6</accession>
<proteinExistence type="predicted"/>
<name>A0A448ZDQ6_9STRA</name>
<sequence length="199" mass="22649">MPVNNKISQTTFFDDIIIVPIALEESLRVEFAFQLFFFDKISKLNVAGMIPSHCLVAKKYAIHFGTFDATNFFYRFFILSFQASCLIVGFLSKVVDCSPNLRKSSPVLGLDHECICSWDVFDIDSIARKYVIYFNRGTGVDPTHSSPLRSNEHQTQRATEVKYGQYLTIAITKVFQLESGKVTHVQLSSKDFFAEAFEQ</sequence>
<keyword evidence="2" id="KW-1185">Reference proteome</keyword>
<evidence type="ECO:0000313" key="1">
    <source>
        <dbReference type="EMBL" id="VEU40169.1"/>
    </source>
</evidence>
<reference evidence="1 2" key="1">
    <citation type="submission" date="2019-01" db="EMBL/GenBank/DDBJ databases">
        <authorList>
            <person name="Ferrante I. M."/>
        </authorList>
    </citation>
    <scope>NUCLEOTIDE SEQUENCE [LARGE SCALE GENOMIC DNA]</scope>
    <source>
        <strain evidence="1 2">B856</strain>
    </source>
</reference>
<protein>
    <submittedName>
        <fullName evidence="1">Uncharacterized protein</fullName>
    </submittedName>
</protein>
<dbReference type="Proteomes" id="UP000291116">
    <property type="component" value="Unassembled WGS sequence"/>
</dbReference>
<dbReference type="EMBL" id="CAACVS010000262">
    <property type="protein sequence ID" value="VEU40169.1"/>
    <property type="molecule type" value="Genomic_DNA"/>
</dbReference>
<dbReference type="AlphaFoldDB" id="A0A448ZDQ6"/>
<organism evidence="1 2">
    <name type="scientific">Pseudo-nitzschia multistriata</name>
    <dbReference type="NCBI Taxonomy" id="183589"/>
    <lineage>
        <taxon>Eukaryota</taxon>
        <taxon>Sar</taxon>
        <taxon>Stramenopiles</taxon>
        <taxon>Ochrophyta</taxon>
        <taxon>Bacillariophyta</taxon>
        <taxon>Bacillariophyceae</taxon>
        <taxon>Bacillariophycidae</taxon>
        <taxon>Bacillariales</taxon>
        <taxon>Bacillariaceae</taxon>
        <taxon>Pseudo-nitzschia</taxon>
    </lineage>
</organism>